<keyword evidence="4" id="KW-1185">Reference proteome</keyword>
<evidence type="ECO:0000313" key="3">
    <source>
        <dbReference type="EMBL" id="TYR33116.1"/>
    </source>
</evidence>
<dbReference type="InterPro" id="IPR056362">
    <property type="entry name" value="AtuA-like_ferredoxin_dom"/>
</dbReference>
<sequence length="598" mass="63297">MDREVKTVRIGGACGFWGDSALGPVQLARSGMVDYLVFDYLAELTMSLLARARAKDPALGFAPDFVDVVKLILKDVAARKIRLVANAGGMNPSACAAALRAVCEGAGVPLRIATVEGDDLTELVGQLRAEGVTEMFSGEAMPDGIVGANAYLGALPVAAALGRGADIVVTGRVADSALALGILMHEFGWAGDDWDRLASGSLVGHILECGAQATGGLHTDWRDVPDWENIGYPVAECFEDGAFIVTKPQGTGGLVTRAVVAEQMLYEVGDPKAYILPDVVADFSAVTIEQEGDNRVRVSPGRGRPAPASLKVSATVADGFRAFGTLSIIGIDAAAKAQRTAEAILARCRAIFRLRNLADFRRTDIEILGTEAVYGPHSRAREAREVVMKLGVEHEDAAALAIFAREIAPAGTSYAPGTTGFAGGRPRPQPVVRLFSFLIDKARLPVATVTIDGERFEVPLAGLSAQQGPAFPAENRPGDPVIFDGPNVHLPLIRLAWARSGDKGDSANIGVIPRDPALTDVLRRELTAQRVKDYFAHLVKGEVERFEVPGIGGFNFLMHRALDGGGMASLRNDPLGKGLAQMLLDIEVAVPQEIASTL</sequence>
<dbReference type="Pfam" id="PF07287">
    <property type="entry name" value="AtuA"/>
    <property type="match status" value="1"/>
</dbReference>
<comment type="caution">
    <text evidence="3">The sequence shown here is derived from an EMBL/GenBank/DDBJ whole genome shotgun (WGS) entry which is preliminary data.</text>
</comment>
<reference evidence="3 4" key="1">
    <citation type="submission" date="2019-08" db="EMBL/GenBank/DDBJ databases">
        <authorList>
            <person name="Seo Y.L."/>
        </authorList>
    </citation>
    <scope>NUCLEOTIDE SEQUENCE [LARGE SCALE GENOMIC DNA]</scope>
    <source>
        <strain evidence="3 4">MaA-C15</strain>
    </source>
</reference>
<dbReference type="Pfam" id="PF23544">
    <property type="entry name" value="AtuA_ferredoxin"/>
    <property type="match status" value="1"/>
</dbReference>
<proteinExistence type="predicted"/>
<dbReference type="EMBL" id="VSZS01000060">
    <property type="protein sequence ID" value="TYR33116.1"/>
    <property type="molecule type" value="Genomic_DNA"/>
</dbReference>
<name>A0A5D4GWT4_9HYPH</name>
<accession>A0A5D4GWT4</accession>
<feature type="domain" description="AtuA-like ferredoxin-fold" evidence="2">
    <location>
        <begin position="491"/>
        <end position="588"/>
    </location>
</feature>
<organism evidence="3 4">
    <name type="scientific">Neoaquamicrobium microcysteis</name>
    <dbReference type="NCBI Taxonomy" id="2682781"/>
    <lineage>
        <taxon>Bacteria</taxon>
        <taxon>Pseudomonadati</taxon>
        <taxon>Pseudomonadota</taxon>
        <taxon>Alphaproteobacteria</taxon>
        <taxon>Hyphomicrobiales</taxon>
        <taxon>Phyllobacteriaceae</taxon>
        <taxon>Neoaquamicrobium</taxon>
    </lineage>
</organism>
<dbReference type="PANTHER" id="PTHR47708:SF2">
    <property type="entry name" value="SI:CH73-132F6.5"/>
    <property type="match status" value="1"/>
</dbReference>
<dbReference type="OrthoDB" id="9763456at2"/>
<dbReference type="PANTHER" id="PTHR47708">
    <property type="match status" value="1"/>
</dbReference>
<evidence type="ECO:0000259" key="1">
    <source>
        <dbReference type="Pfam" id="PF07287"/>
    </source>
</evidence>
<dbReference type="InterPro" id="IPR010839">
    <property type="entry name" value="AtuA_N"/>
</dbReference>
<reference evidence="3 4" key="2">
    <citation type="submission" date="2019-09" db="EMBL/GenBank/DDBJ databases">
        <title>Mesorhizobium sp. MaA-C15 isolated from Microcystis aeruginosa.</title>
        <authorList>
            <person name="Jeong S.E."/>
            <person name="Jin H.M."/>
            <person name="Jeon C.O."/>
        </authorList>
    </citation>
    <scope>NUCLEOTIDE SEQUENCE [LARGE SCALE GENOMIC DNA]</scope>
    <source>
        <strain evidence="3 4">MaA-C15</strain>
    </source>
</reference>
<protein>
    <submittedName>
        <fullName evidence="3">DUF1446 domain-containing protein</fullName>
    </submittedName>
</protein>
<dbReference type="AlphaFoldDB" id="A0A5D4GWT4"/>
<gene>
    <name evidence="3" type="ORF">FY036_08640</name>
</gene>
<evidence type="ECO:0000313" key="4">
    <source>
        <dbReference type="Proteomes" id="UP000323258"/>
    </source>
</evidence>
<evidence type="ECO:0000259" key="2">
    <source>
        <dbReference type="Pfam" id="PF23544"/>
    </source>
</evidence>
<dbReference type="Proteomes" id="UP000323258">
    <property type="component" value="Unassembled WGS sequence"/>
</dbReference>
<dbReference type="RefSeq" id="WP_148914316.1">
    <property type="nucleotide sequence ID" value="NZ_VSZS01000060.1"/>
</dbReference>
<feature type="domain" description="Acyclic terpene utilisation N-terminal" evidence="1">
    <location>
        <begin position="8"/>
        <end position="446"/>
    </location>
</feature>